<dbReference type="EMBL" id="JABEBT010000148">
    <property type="protein sequence ID" value="KAF7629167.1"/>
    <property type="molecule type" value="Genomic_DNA"/>
</dbReference>
<proteinExistence type="predicted"/>
<dbReference type="Proteomes" id="UP000605970">
    <property type="component" value="Unassembled WGS sequence"/>
</dbReference>
<name>A0A8S9ZA50_9BILA</name>
<organism evidence="1 2">
    <name type="scientific">Meloidogyne graminicola</name>
    <dbReference type="NCBI Taxonomy" id="189291"/>
    <lineage>
        <taxon>Eukaryota</taxon>
        <taxon>Metazoa</taxon>
        <taxon>Ecdysozoa</taxon>
        <taxon>Nematoda</taxon>
        <taxon>Chromadorea</taxon>
        <taxon>Rhabditida</taxon>
        <taxon>Tylenchina</taxon>
        <taxon>Tylenchomorpha</taxon>
        <taxon>Tylenchoidea</taxon>
        <taxon>Meloidogynidae</taxon>
        <taxon>Meloidogyninae</taxon>
        <taxon>Meloidogyne</taxon>
    </lineage>
</organism>
<keyword evidence="2" id="KW-1185">Reference proteome</keyword>
<protein>
    <submittedName>
        <fullName evidence="1">Uncharacterized protein</fullName>
    </submittedName>
</protein>
<accession>A0A8S9ZA50</accession>
<comment type="caution">
    <text evidence="1">The sequence shown here is derived from an EMBL/GenBank/DDBJ whole genome shotgun (WGS) entry which is preliminary data.</text>
</comment>
<sequence length="89" mass="10652">MLSLEDLSLEISRDSPSPPYYENNFIDFTSYIPLNDYTSSPNKFDQFFNEDKENDNLKEIFFNYPVSILKKFNCIKSKKNKRVRFLDFS</sequence>
<dbReference type="AlphaFoldDB" id="A0A8S9ZA50"/>
<evidence type="ECO:0000313" key="1">
    <source>
        <dbReference type="EMBL" id="KAF7629167.1"/>
    </source>
</evidence>
<evidence type="ECO:0000313" key="2">
    <source>
        <dbReference type="Proteomes" id="UP000605970"/>
    </source>
</evidence>
<reference evidence="1" key="1">
    <citation type="journal article" date="2020" name="Ecol. Evol.">
        <title>Genome structure and content of the rice root-knot nematode (Meloidogyne graminicola).</title>
        <authorList>
            <person name="Phan N.T."/>
            <person name="Danchin E.G.J."/>
            <person name="Klopp C."/>
            <person name="Perfus-Barbeoch L."/>
            <person name="Kozlowski D.K."/>
            <person name="Koutsovoulos G.D."/>
            <person name="Lopez-Roques C."/>
            <person name="Bouchez O."/>
            <person name="Zahm M."/>
            <person name="Besnard G."/>
            <person name="Bellafiore S."/>
        </authorList>
    </citation>
    <scope>NUCLEOTIDE SEQUENCE</scope>
    <source>
        <strain evidence="1">VN-18</strain>
    </source>
</reference>
<gene>
    <name evidence="1" type="ORF">Mgra_00009318</name>
</gene>